<dbReference type="PANTHER" id="PTHR47766">
    <property type="entry name" value="PROTEIN EFR3"/>
    <property type="match status" value="1"/>
</dbReference>
<dbReference type="AlphaFoldDB" id="A0A6G1LJE0"/>
<dbReference type="PANTHER" id="PTHR47766:SF1">
    <property type="entry name" value="PROTEIN EFR3"/>
    <property type="match status" value="1"/>
</dbReference>
<reference evidence="3" key="1">
    <citation type="journal article" date="2020" name="Stud. Mycol.">
        <title>101 Dothideomycetes genomes: a test case for predicting lifestyles and emergence of pathogens.</title>
        <authorList>
            <person name="Haridas S."/>
            <person name="Albert R."/>
            <person name="Binder M."/>
            <person name="Bloem J."/>
            <person name="Labutti K."/>
            <person name="Salamov A."/>
            <person name="Andreopoulos B."/>
            <person name="Baker S."/>
            <person name="Barry K."/>
            <person name="Bills G."/>
            <person name="Bluhm B."/>
            <person name="Cannon C."/>
            <person name="Castanera R."/>
            <person name="Culley D."/>
            <person name="Daum C."/>
            <person name="Ezra D."/>
            <person name="Gonzalez J."/>
            <person name="Henrissat B."/>
            <person name="Kuo A."/>
            <person name="Liang C."/>
            <person name="Lipzen A."/>
            <person name="Lutzoni F."/>
            <person name="Magnuson J."/>
            <person name="Mondo S."/>
            <person name="Nolan M."/>
            <person name="Ohm R."/>
            <person name="Pangilinan J."/>
            <person name="Park H.-J."/>
            <person name="Ramirez L."/>
            <person name="Alfaro M."/>
            <person name="Sun H."/>
            <person name="Tritt A."/>
            <person name="Yoshinaga Y."/>
            <person name="Zwiers L.-H."/>
            <person name="Turgeon B."/>
            <person name="Goodwin S."/>
            <person name="Spatafora J."/>
            <person name="Crous P."/>
            <person name="Grigoriev I."/>
        </authorList>
    </citation>
    <scope>NUCLEOTIDE SEQUENCE</scope>
    <source>
        <strain evidence="3">CBS 116005</strain>
    </source>
</reference>
<proteinExistence type="inferred from homology"/>
<feature type="compositionally biased region" description="Basic and acidic residues" evidence="2">
    <location>
        <begin position="253"/>
        <end position="263"/>
    </location>
</feature>
<dbReference type="EMBL" id="ML995812">
    <property type="protein sequence ID" value="KAF2772976.1"/>
    <property type="molecule type" value="Genomic_DNA"/>
</dbReference>
<dbReference type="InterPro" id="IPR039786">
    <property type="entry name" value="EFR3"/>
</dbReference>
<feature type="compositionally biased region" description="Basic and acidic residues" evidence="2">
    <location>
        <begin position="925"/>
        <end position="934"/>
    </location>
</feature>
<evidence type="ECO:0000313" key="4">
    <source>
        <dbReference type="Proteomes" id="UP000799436"/>
    </source>
</evidence>
<evidence type="ECO:0008006" key="5">
    <source>
        <dbReference type="Google" id="ProtNLM"/>
    </source>
</evidence>
<feature type="region of interest" description="Disordered" evidence="2">
    <location>
        <begin position="902"/>
        <end position="985"/>
    </location>
</feature>
<evidence type="ECO:0000256" key="2">
    <source>
        <dbReference type="SAM" id="MobiDB-lite"/>
    </source>
</evidence>
<dbReference type="OrthoDB" id="19232at2759"/>
<dbReference type="GO" id="GO:0072659">
    <property type="term" value="P:protein localization to plasma membrane"/>
    <property type="evidence" value="ECO:0007669"/>
    <property type="project" value="InterPro"/>
</dbReference>
<sequence>MMKSKTTHLPGHLDSVRTKIRPKHQLLILKCYPRLPKNATTDEAKPNGSELSYLLYYAATRRSKLQKVGAFLEKKTASDVYKQQSARVNVTLQILTALVNNKVAGEGSSLALIAPYVVRIISGILRDSDDISLIAATLQTWDVFCRHPEQALLAPDWAYCEMFFNQVVTPYNHLAQKTNGKKLGNNTTPVASHDAIRLREIGLRAQSSVLHSAILENQIAQDIIHTIIPCILSNMHGADDGRYVRHLVELSNKNSEEEKDKAAHPRPSMATVRTHRGSVEGAETDPRSAAGTAQDADALAEERVAVLALDTLREFFCNDNRGQIKQSAIALLKHMERLQPYRTSAVANAEGRDLLKLDSWSLEVFKLCTAWTPVQDRFVIIITATQVLVAQPLTLENVNLKTHLLYINLISHILASDLNLIGLSVMDVLLSLLSHALKALHSLVPIAGASRQNAGKTKLLEALEDCIANLATHVYYSEQIGDMIAVVLHRVRSDPAGVAAASSSQGDARRYFDFEQARVVALQLVRRILSVASQHRPTNASGENSRHPVHVSNWEGTQFLMNDPSPYVRKAYVEALYAWLDSETTKSDFRLSQSKSVWKKNRTDDGIVRRAVSNASATKGHAAGAAATRSPSRTFLQLLHVANYEHALKFTPSSPSDVLLIFTLQAKLVEKLGVNETEDGLPMMLALQEQIPATASPVGKIRIGSLVHGYLCTIVEVFGCQDDAAGKEIRQEFDRRRACGTWAEEIKTDGPRPSIDAITMNLQDDQKSVLPLTSAGQDLIPFDSRERLVDSILDHYQRSIASPPSSAPGSPGRSFSMSPVPPTERASSYLGAKPTVIDPTLLNAARSAMMSTWNKEERLKVIAATTPRSVSGSRSSPQNGGNLAAAVETGMISNHRQLLAVTPQRQPSGSSAGRASSAGVARAPVRVDDLKDAMTKSMYSPMSVGSRRTAPADPNDTASESMVEVADEDLESDADTRKTSKFDVHGLLSSIVIESPAPRKGRMEEPPY</sequence>
<evidence type="ECO:0000256" key="1">
    <source>
        <dbReference type="ARBA" id="ARBA00010216"/>
    </source>
</evidence>
<evidence type="ECO:0000313" key="3">
    <source>
        <dbReference type="EMBL" id="KAF2772976.1"/>
    </source>
</evidence>
<feature type="compositionally biased region" description="Low complexity" evidence="2">
    <location>
        <begin position="907"/>
        <end position="924"/>
    </location>
</feature>
<gene>
    <name evidence="3" type="ORF">EJ03DRAFT_324031</name>
</gene>
<feature type="compositionally biased region" description="Low complexity" evidence="2">
    <location>
        <begin position="799"/>
        <end position="816"/>
    </location>
</feature>
<protein>
    <recommendedName>
        <fullName evidence="5">Protein EFR3</fullName>
    </recommendedName>
</protein>
<keyword evidence="4" id="KW-1185">Reference proteome</keyword>
<feature type="region of interest" description="Disordered" evidence="2">
    <location>
        <begin position="799"/>
        <end position="827"/>
    </location>
</feature>
<feature type="compositionally biased region" description="Basic and acidic residues" evidence="2">
    <location>
        <begin position="974"/>
        <end position="984"/>
    </location>
</feature>
<dbReference type="SUPFAM" id="SSF48371">
    <property type="entry name" value="ARM repeat"/>
    <property type="match status" value="1"/>
</dbReference>
<dbReference type="Proteomes" id="UP000799436">
    <property type="component" value="Unassembled WGS sequence"/>
</dbReference>
<comment type="similarity">
    <text evidence="1">Belongs to the EFR3 family.</text>
</comment>
<dbReference type="Pfam" id="PF21072">
    <property type="entry name" value="EFR3"/>
    <property type="match status" value="2"/>
</dbReference>
<dbReference type="InterPro" id="IPR049150">
    <property type="entry name" value="EFR3_HEAT-like_rpt"/>
</dbReference>
<dbReference type="GO" id="GO:0005886">
    <property type="term" value="C:plasma membrane"/>
    <property type="evidence" value="ECO:0007669"/>
    <property type="project" value="TreeGrafter"/>
</dbReference>
<name>A0A6G1LJE0_9PEZI</name>
<feature type="region of interest" description="Disordered" evidence="2">
    <location>
        <begin position="253"/>
        <end position="295"/>
    </location>
</feature>
<organism evidence="3 4">
    <name type="scientific">Teratosphaeria nubilosa</name>
    <dbReference type="NCBI Taxonomy" id="161662"/>
    <lineage>
        <taxon>Eukaryota</taxon>
        <taxon>Fungi</taxon>
        <taxon>Dikarya</taxon>
        <taxon>Ascomycota</taxon>
        <taxon>Pezizomycotina</taxon>
        <taxon>Dothideomycetes</taxon>
        <taxon>Dothideomycetidae</taxon>
        <taxon>Mycosphaerellales</taxon>
        <taxon>Teratosphaeriaceae</taxon>
        <taxon>Teratosphaeria</taxon>
    </lineage>
</organism>
<accession>A0A6G1LJE0</accession>
<dbReference type="InterPro" id="IPR016024">
    <property type="entry name" value="ARM-type_fold"/>
</dbReference>